<gene>
    <name evidence="3" type="ORF">FVF58_04980</name>
</gene>
<feature type="domain" description="Serine aminopeptidase S33" evidence="2">
    <location>
        <begin position="36"/>
        <end position="269"/>
    </location>
</feature>
<dbReference type="RefSeq" id="WP_149668804.1">
    <property type="nucleotide sequence ID" value="NZ_VTUZ01000003.1"/>
</dbReference>
<dbReference type="PANTHER" id="PTHR22946:SF9">
    <property type="entry name" value="POLYKETIDE TRANSFERASE AF380"/>
    <property type="match status" value="1"/>
</dbReference>
<comment type="caution">
    <text evidence="3">The sequence shown here is derived from an EMBL/GenBank/DDBJ whole genome shotgun (WGS) entry which is preliminary data.</text>
</comment>
<reference evidence="3 4" key="1">
    <citation type="submission" date="2019-08" db="EMBL/GenBank/DDBJ databases">
        <title>Paraburkholderia sp. DCY113.</title>
        <authorList>
            <person name="Kang J."/>
        </authorList>
    </citation>
    <scope>NUCLEOTIDE SEQUENCE [LARGE SCALE GENOMIC DNA]</scope>
    <source>
        <strain evidence="3 4">DCY113</strain>
    </source>
</reference>
<dbReference type="SUPFAM" id="SSF53474">
    <property type="entry name" value="alpha/beta-Hydrolases"/>
    <property type="match status" value="1"/>
</dbReference>
<dbReference type="EMBL" id="VTUZ01000003">
    <property type="protein sequence ID" value="KAA1014237.1"/>
    <property type="molecule type" value="Genomic_DNA"/>
</dbReference>
<accession>A0A5B0HGK3</accession>
<dbReference type="Pfam" id="PF12146">
    <property type="entry name" value="Hydrolase_4"/>
    <property type="match status" value="1"/>
</dbReference>
<organism evidence="3 4">
    <name type="scientific">Paraburkholderia panacisoli</name>
    <dbReference type="NCBI Taxonomy" id="2603818"/>
    <lineage>
        <taxon>Bacteria</taxon>
        <taxon>Pseudomonadati</taxon>
        <taxon>Pseudomonadota</taxon>
        <taxon>Betaproteobacteria</taxon>
        <taxon>Burkholderiales</taxon>
        <taxon>Burkholderiaceae</taxon>
        <taxon>Paraburkholderia</taxon>
    </lineage>
</organism>
<evidence type="ECO:0000313" key="3">
    <source>
        <dbReference type="EMBL" id="KAA1014237.1"/>
    </source>
</evidence>
<evidence type="ECO:0000256" key="1">
    <source>
        <dbReference type="ARBA" id="ARBA00022801"/>
    </source>
</evidence>
<dbReference type="AlphaFoldDB" id="A0A5B0HGK3"/>
<dbReference type="InterPro" id="IPR022742">
    <property type="entry name" value="Hydrolase_4"/>
</dbReference>
<keyword evidence="1 3" id="KW-0378">Hydrolase</keyword>
<dbReference type="InterPro" id="IPR029058">
    <property type="entry name" value="AB_hydrolase_fold"/>
</dbReference>
<proteinExistence type="predicted"/>
<dbReference type="Proteomes" id="UP000325273">
    <property type="component" value="Unassembled WGS sequence"/>
</dbReference>
<dbReference type="GO" id="GO:0052689">
    <property type="term" value="F:carboxylic ester hydrolase activity"/>
    <property type="evidence" value="ECO:0007669"/>
    <property type="project" value="UniProtKB-ARBA"/>
</dbReference>
<dbReference type="InterPro" id="IPR050261">
    <property type="entry name" value="FrsA_esterase"/>
</dbReference>
<keyword evidence="4" id="KW-1185">Reference proteome</keyword>
<sequence length="319" mass="34071">MTTSSNSSATRITVQIPTASGDAIEAWVYLPEGTGPHPVVVMAHGIGAIKAGGLAPFAERFREEGFVAIAFDYRNFGGSGGQPREVLSVPRQRADYSTVIGWAVEQPDIDPHQVIVWGTSFAGMHVIELAASDTRLAGAVAQAPLTDGLAAALMAPPKNGIRLFGLALLDLLGALFGRRPIYIPGHGKPGELSIGATPDGLFGERLMTPKDGTRWHDRVAARSLLSFSWRRPVRRAASVRVPFLLVVPEADSIAPVPAALKVARRAPQAELFRSAGGHYDVYEGGAGFADVLRTEVAFLHRHARTAARRKLAPIPNRVT</sequence>
<protein>
    <submittedName>
        <fullName evidence="3">Alpha/beta fold hydrolase</fullName>
    </submittedName>
</protein>
<evidence type="ECO:0000259" key="2">
    <source>
        <dbReference type="Pfam" id="PF12146"/>
    </source>
</evidence>
<dbReference type="PANTHER" id="PTHR22946">
    <property type="entry name" value="DIENELACTONE HYDROLASE DOMAIN-CONTAINING PROTEIN-RELATED"/>
    <property type="match status" value="1"/>
</dbReference>
<evidence type="ECO:0000313" key="4">
    <source>
        <dbReference type="Proteomes" id="UP000325273"/>
    </source>
</evidence>
<dbReference type="Gene3D" id="3.40.50.1820">
    <property type="entry name" value="alpha/beta hydrolase"/>
    <property type="match status" value="1"/>
</dbReference>
<name>A0A5B0HGK3_9BURK</name>